<dbReference type="InterPro" id="IPR022312">
    <property type="entry name" value="DNA_pol_X"/>
</dbReference>
<dbReference type="PANTHER" id="PTHR11276:SF29">
    <property type="entry name" value="DNA POLYMERASE TYPE-X FAMILY PROTEIN POL4"/>
    <property type="match status" value="1"/>
</dbReference>
<dbReference type="Gene3D" id="1.10.150.110">
    <property type="entry name" value="DNA polymerase beta, N-terminal domain-like"/>
    <property type="match status" value="1"/>
</dbReference>
<feature type="region of interest" description="Disordered" evidence="7">
    <location>
        <begin position="238"/>
        <end position="270"/>
    </location>
</feature>
<keyword evidence="3" id="KW-0808">Transferase</keyword>
<gene>
    <name evidence="9" type="ORF">Egran_00415</name>
</gene>
<dbReference type="PRINTS" id="PR00869">
    <property type="entry name" value="DNAPOLX"/>
</dbReference>
<evidence type="ECO:0000256" key="1">
    <source>
        <dbReference type="ARBA" id="ARBA00004123"/>
    </source>
</evidence>
<dbReference type="GO" id="GO:0046872">
    <property type="term" value="F:metal ion binding"/>
    <property type="evidence" value="ECO:0007669"/>
    <property type="project" value="UniProtKB-KW"/>
</dbReference>
<evidence type="ECO:0000313" key="10">
    <source>
        <dbReference type="Proteomes" id="UP000243515"/>
    </source>
</evidence>
<sequence>MSARPPEDLRDLNVAPTFAECPPIFVIPTHLALDELNVVEDSLARHGAPLTYDISEARLVLGRIRQKKRAALELRSRGLWTEEVPRTDSPAEPPTKRRRVDNMKSATANIVDSIVVDLSTESEDEPGERTATRPRNISSSPGSQQNPKGQIKVIKLEWLDECLKNSKLMPVEPYLVYHAQIACPPQKTQTLEVVSSVGSQTSTSNAGHVSDPMRILQRARQDAGSQLPAFGISHFQARQQHPKRGVHSQTQPPKLYRQTTSEHDRTIPLPPTPDWVKNNVLYACMRSTPLHPPNEEFMNQLLKIRKIRELTLNEIGVRAYSTSIASIAAYPYKFRSPEEILSLPGCDTKIAALFAEFKESPDGILAAAEALETDPILKVLHRFYNIWGVGPKTARDFYYQRVWRNLDDVIDHGWDSLSRVQQIGLKYYDEFLAGISRSEVERIAKIIHQHANLVRPGCDFDGRGVEYVIVGGYRRGKEICGDIDLVLTHRDESVTKDLVVDIVGSLESEGWITHTLALHLTTSNRDQQTLPFRGEHSGQHHFDSLDKAMVVWQDPHFEVDPEGSEGAVAEQRQDLEERRRRQNPNPHRRVDIIISPWRTVGCAVLGWSGDTTFERDLRRWAKKAHSWKFDSSGVRERTTGGKVIDLEQGGATWEEREKLVMEGLGVGWRSASERCTR</sequence>
<dbReference type="GO" id="GO:0005634">
    <property type="term" value="C:nucleus"/>
    <property type="evidence" value="ECO:0007669"/>
    <property type="project" value="UniProtKB-SubCell"/>
</dbReference>
<dbReference type="EMBL" id="NPHW01002277">
    <property type="protein sequence ID" value="OXV11821.1"/>
    <property type="molecule type" value="Genomic_DNA"/>
</dbReference>
<dbReference type="FunFam" id="1.10.150.20:FF:000010">
    <property type="entry name" value="DNA polymerase lambda"/>
    <property type="match status" value="1"/>
</dbReference>
<name>A0A232M600_9EURO</name>
<evidence type="ECO:0000256" key="2">
    <source>
        <dbReference type="ARBA" id="ARBA00008323"/>
    </source>
</evidence>
<dbReference type="InterPro" id="IPR029398">
    <property type="entry name" value="PolB_thumb"/>
</dbReference>
<organism evidence="9 10">
    <name type="scientific">Elaphomyces granulatus</name>
    <dbReference type="NCBI Taxonomy" id="519963"/>
    <lineage>
        <taxon>Eukaryota</taxon>
        <taxon>Fungi</taxon>
        <taxon>Dikarya</taxon>
        <taxon>Ascomycota</taxon>
        <taxon>Pezizomycotina</taxon>
        <taxon>Eurotiomycetes</taxon>
        <taxon>Eurotiomycetidae</taxon>
        <taxon>Eurotiales</taxon>
        <taxon>Elaphomycetaceae</taxon>
        <taxon>Elaphomyces</taxon>
    </lineage>
</organism>
<feature type="region of interest" description="Disordered" evidence="7">
    <location>
        <begin position="558"/>
        <end position="584"/>
    </location>
</feature>
<evidence type="ECO:0000256" key="4">
    <source>
        <dbReference type="ARBA" id="ARBA00022695"/>
    </source>
</evidence>
<dbReference type="Pfam" id="PF10391">
    <property type="entry name" value="DNA_pol_lambd_f"/>
    <property type="match status" value="1"/>
</dbReference>
<dbReference type="FunFam" id="1.10.150.110:FF:000005">
    <property type="entry name" value="DNA polymerase POL4"/>
    <property type="match status" value="1"/>
</dbReference>
<dbReference type="SUPFAM" id="SSF81585">
    <property type="entry name" value="PsbU/PolX domain-like"/>
    <property type="match status" value="1"/>
</dbReference>
<dbReference type="Pfam" id="PF14792">
    <property type="entry name" value="DNA_pol_B_palm"/>
    <property type="match status" value="1"/>
</dbReference>
<comment type="subcellular location">
    <subcellularLocation>
        <location evidence="1">Nucleus</location>
    </subcellularLocation>
</comment>
<evidence type="ECO:0000313" key="9">
    <source>
        <dbReference type="EMBL" id="OXV11821.1"/>
    </source>
</evidence>
<dbReference type="InterPro" id="IPR010996">
    <property type="entry name" value="HHH_MUS81"/>
</dbReference>
<keyword evidence="10" id="KW-1185">Reference proteome</keyword>
<dbReference type="InterPro" id="IPR018944">
    <property type="entry name" value="DNA_pol_lambd_fingers_domain"/>
</dbReference>
<accession>A0A232M600</accession>
<dbReference type="FunFam" id="3.30.210.10:FF:000005">
    <property type="entry name" value="DNA polymerase IV"/>
    <property type="match status" value="1"/>
</dbReference>
<dbReference type="OrthoDB" id="205514at2759"/>
<dbReference type="SUPFAM" id="SSF52113">
    <property type="entry name" value="BRCT domain"/>
    <property type="match status" value="1"/>
</dbReference>
<dbReference type="InterPro" id="IPR002054">
    <property type="entry name" value="DNA-dir_DNA_pol_X"/>
</dbReference>
<protein>
    <recommendedName>
        <fullName evidence="8">BRCT domain-containing protein</fullName>
    </recommendedName>
</protein>
<dbReference type="InterPro" id="IPR036420">
    <property type="entry name" value="BRCT_dom_sf"/>
</dbReference>
<dbReference type="GO" id="GO:0003677">
    <property type="term" value="F:DNA binding"/>
    <property type="evidence" value="ECO:0007669"/>
    <property type="project" value="InterPro"/>
</dbReference>
<dbReference type="PANTHER" id="PTHR11276">
    <property type="entry name" value="DNA POLYMERASE TYPE-X FAMILY MEMBER"/>
    <property type="match status" value="1"/>
</dbReference>
<dbReference type="SMART" id="SM00483">
    <property type="entry name" value="POLXc"/>
    <property type="match status" value="1"/>
</dbReference>
<dbReference type="SUPFAM" id="SSF47802">
    <property type="entry name" value="DNA polymerase beta, N-terminal domain-like"/>
    <property type="match status" value="1"/>
</dbReference>
<dbReference type="PROSITE" id="PS50172">
    <property type="entry name" value="BRCT"/>
    <property type="match status" value="1"/>
</dbReference>
<dbReference type="Gene3D" id="3.40.50.10190">
    <property type="entry name" value="BRCT domain"/>
    <property type="match status" value="1"/>
</dbReference>
<feature type="region of interest" description="Disordered" evidence="7">
    <location>
        <begin position="116"/>
        <end position="149"/>
    </location>
</feature>
<dbReference type="InterPro" id="IPR001357">
    <property type="entry name" value="BRCT_dom"/>
</dbReference>
<dbReference type="Pfam" id="PF14716">
    <property type="entry name" value="HHH_8"/>
    <property type="match status" value="1"/>
</dbReference>
<evidence type="ECO:0000256" key="6">
    <source>
        <dbReference type="ARBA" id="ARBA00023242"/>
    </source>
</evidence>
<dbReference type="Proteomes" id="UP000243515">
    <property type="component" value="Unassembled WGS sequence"/>
</dbReference>
<dbReference type="Gene3D" id="3.30.460.10">
    <property type="entry name" value="Beta Polymerase, domain 2"/>
    <property type="match status" value="1"/>
</dbReference>
<keyword evidence="5" id="KW-0479">Metal-binding</keyword>
<dbReference type="SUPFAM" id="SSF81301">
    <property type="entry name" value="Nucleotidyltransferase"/>
    <property type="match status" value="1"/>
</dbReference>
<comment type="caution">
    <text evidence="9">The sequence shown here is derived from an EMBL/GenBank/DDBJ whole genome shotgun (WGS) entry which is preliminary data.</text>
</comment>
<evidence type="ECO:0000256" key="3">
    <source>
        <dbReference type="ARBA" id="ARBA00022679"/>
    </source>
</evidence>
<dbReference type="GO" id="GO:0003887">
    <property type="term" value="F:DNA-directed DNA polymerase activity"/>
    <property type="evidence" value="ECO:0007669"/>
    <property type="project" value="InterPro"/>
</dbReference>
<dbReference type="InterPro" id="IPR028207">
    <property type="entry name" value="DNA_pol_B_palm_palm"/>
</dbReference>
<dbReference type="AlphaFoldDB" id="A0A232M600"/>
<dbReference type="Gene3D" id="3.30.210.10">
    <property type="entry name" value="DNA polymerase, thumb domain"/>
    <property type="match status" value="1"/>
</dbReference>
<reference evidence="9 10" key="1">
    <citation type="journal article" date="2015" name="Environ. Microbiol.">
        <title>Metagenome sequence of Elaphomyces granulatus from sporocarp tissue reveals Ascomycota ectomycorrhizal fingerprints of genome expansion and a Proteobacteria-rich microbiome.</title>
        <authorList>
            <person name="Quandt C.A."/>
            <person name="Kohler A."/>
            <person name="Hesse C.N."/>
            <person name="Sharpton T.J."/>
            <person name="Martin F."/>
            <person name="Spatafora J.W."/>
        </authorList>
    </citation>
    <scope>NUCLEOTIDE SEQUENCE [LARGE SCALE GENOMIC DNA]</scope>
    <source>
        <strain evidence="9 10">OSC145934</strain>
    </source>
</reference>
<dbReference type="Pfam" id="PF14791">
    <property type="entry name" value="DNA_pol_B_thumb"/>
    <property type="match status" value="1"/>
</dbReference>
<comment type="similarity">
    <text evidence="2">Belongs to the DNA polymerase type-X family.</text>
</comment>
<proteinExistence type="inferred from homology"/>
<dbReference type="InterPro" id="IPR043519">
    <property type="entry name" value="NT_sf"/>
</dbReference>
<keyword evidence="4" id="KW-0548">Nucleotidyltransferase</keyword>
<feature type="compositionally biased region" description="Polar residues" evidence="7">
    <location>
        <begin position="133"/>
        <end position="148"/>
    </location>
</feature>
<dbReference type="Gene3D" id="1.10.150.20">
    <property type="entry name" value="5' to 3' exonuclease, C-terminal subdomain"/>
    <property type="match status" value="1"/>
</dbReference>
<evidence type="ECO:0000256" key="7">
    <source>
        <dbReference type="SAM" id="MobiDB-lite"/>
    </source>
</evidence>
<feature type="domain" description="BRCT" evidence="8">
    <location>
        <begin position="150"/>
        <end position="176"/>
    </location>
</feature>
<evidence type="ECO:0000259" key="8">
    <source>
        <dbReference type="PROSITE" id="PS50172"/>
    </source>
</evidence>
<dbReference type="InterPro" id="IPR037160">
    <property type="entry name" value="DNA_Pol_thumb_sf"/>
</dbReference>
<dbReference type="CDD" id="cd00141">
    <property type="entry name" value="NT_POLXc"/>
    <property type="match status" value="1"/>
</dbReference>
<evidence type="ECO:0000256" key="5">
    <source>
        <dbReference type="ARBA" id="ARBA00022723"/>
    </source>
</evidence>
<dbReference type="InterPro" id="IPR027421">
    <property type="entry name" value="DNA_pol_lamdba_lyase_dom_sf"/>
</dbReference>
<keyword evidence="6" id="KW-0539">Nucleus</keyword>
<dbReference type="GO" id="GO:0006303">
    <property type="term" value="P:double-strand break repair via nonhomologous end joining"/>
    <property type="evidence" value="ECO:0007669"/>
    <property type="project" value="TreeGrafter"/>
</dbReference>